<sequence length="472" mass="51093">MQHAHRLTSGIDGLDQILAGGFISGASYIIQGQPGAGKTILSNQIAFAHIAGGGRVLYVTLLSESHERLFQTMDPLAFFDRSQLGAAITYISVFQTLRDEGLDAVVKMLRKETKRQDATLLVFDGLLNARDRADTDFDVKTFVAEVQGQAAFVGCTVLFLTSSSVTDLNPEHTMVDGVIDLTDTLAGVRTVRELQVRKSRGSRALGGLHKFEISDEGISVYPRIESLPARVEASVRAESKLSIGVPGLDAMLGGGLPEGSITLLAGPSGSGKTTLGIHFLSQASDAEPALHFGFFETPDRLRTKAAALGIPLADQEGRVLTIERMPLADNILDKLAHKLLDQVRSLGIKRLFIDGLGGFERAAVHRPRLIEFFACLMDQLRAEGVTTLATWEIRELVGSDVAAPAREISAILDNMILLRLFEEDNQLIRAVSIQKMRDSHFDTSVHAVDFAPNGLMLGGALSARQVPPHPQR</sequence>
<feature type="domain" description="KaiC" evidence="7">
    <location>
        <begin position="5"/>
        <end position="234"/>
    </location>
</feature>
<keyword evidence="3" id="KW-0808">Transferase</keyword>
<dbReference type="AlphaFoldDB" id="A0A2K2FTL9"/>
<dbReference type="InterPro" id="IPR051347">
    <property type="entry name" value="Circadian_clock_KaiC-rel"/>
</dbReference>
<keyword evidence="8" id="KW-0723">Serine/threonine-protein kinase</keyword>
<dbReference type="PANTHER" id="PTHR42926:SF1">
    <property type="entry name" value="CIRCADIAN CLOCK OSCILLATOR PROTEIN KAIC 1"/>
    <property type="match status" value="1"/>
</dbReference>
<dbReference type="Pfam" id="PF06745">
    <property type="entry name" value="ATPase"/>
    <property type="match status" value="2"/>
</dbReference>
<evidence type="ECO:0000256" key="1">
    <source>
        <dbReference type="ARBA" id="ARBA00012513"/>
    </source>
</evidence>
<evidence type="ECO:0000256" key="2">
    <source>
        <dbReference type="ARBA" id="ARBA00022553"/>
    </source>
</evidence>
<keyword evidence="9" id="KW-1185">Reference proteome</keyword>
<reference evidence="8 9" key="1">
    <citation type="submission" date="2016-05" db="EMBL/GenBank/DDBJ databases">
        <title>Complete genome sequence of Novosphingobium guangzhouense SA925(T).</title>
        <authorList>
            <person name="Sha S."/>
        </authorList>
    </citation>
    <scope>NUCLEOTIDE SEQUENCE [LARGE SCALE GENOMIC DNA]</scope>
    <source>
        <strain evidence="8 9">SA925</strain>
    </source>
</reference>
<dbReference type="GO" id="GO:0016787">
    <property type="term" value="F:hydrolase activity"/>
    <property type="evidence" value="ECO:0007669"/>
    <property type="project" value="UniProtKB-KW"/>
</dbReference>
<dbReference type="EC" id="2.7.11.1" evidence="1"/>
<comment type="caution">
    <text evidence="8">The sequence shown here is derived from an EMBL/GenBank/DDBJ whole genome shotgun (WGS) entry which is preliminary data.</text>
</comment>
<gene>
    <name evidence="8" type="ORF">A8V01_26800</name>
</gene>
<dbReference type="InterPro" id="IPR030665">
    <property type="entry name" value="KaiC"/>
</dbReference>
<proteinExistence type="predicted"/>
<dbReference type="PROSITE" id="PS51146">
    <property type="entry name" value="KAIC"/>
    <property type="match status" value="2"/>
</dbReference>
<feature type="domain" description="KaiC" evidence="7">
    <location>
        <begin position="239"/>
        <end position="472"/>
    </location>
</feature>
<dbReference type="Gene3D" id="3.40.50.300">
    <property type="entry name" value="P-loop containing nucleotide triphosphate hydrolases"/>
    <property type="match status" value="2"/>
</dbReference>
<dbReference type="SMART" id="SM00382">
    <property type="entry name" value="AAA"/>
    <property type="match status" value="2"/>
</dbReference>
<accession>A0A2K2FTL9</accession>
<dbReference type="PIRSF" id="PIRSF039117">
    <property type="entry name" value="KaiC"/>
    <property type="match status" value="1"/>
</dbReference>
<evidence type="ECO:0000256" key="5">
    <source>
        <dbReference type="ARBA" id="ARBA00022777"/>
    </source>
</evidence>
<dbReference type="PANTHER" id="PTHR42926">
    <property type="match status" value="1"/>
</dbReference>
<evidence type="ECO:0000313" key="8">
    <source>
        <dbReference type="EMBL" id="PNU02104.1"/>
    </source>
</evidence>
<dbReference type="RefSeq" id="WP_103099065.1">
    <property type="nucleotide sequence ID" value="NZ_LYMM01000085.1"/>
</dbReference>
<organism evidence="8 9">
    <name type="scientific">Novosphingobium guangzhouense</name>
    <dbReference type="NCBI Taxonomy" id="1850347"/>
    <lineage>
        <taxon>Bacteria</taxon>
        <taxon>Pseudomonadati</taxon>
        <taxon>Pseudomonadota</taxon>
        <taxon>Alphaproteobacteria</taxon>
        <taxon>Sphingomonadales</taxon>
        <taxon>Sphingomonadaceae</taxon>
        <taxon>Novosphingobium</taxon>
    </lineage>
</organism>
<dbReference type="GO" id="GO:0004674">
    <property type="term" value="F:protein serine/threonine kinase activity"/>
    <property type="evidence" value="ECO:0007669"/>
    <property type="project" value="UniProtKB-KW"/>
</dbReference>
<keyword evidence="5 8" id="KW-0418">Kinase</keyword>
<keyword evidence="4" id="KW-0677">Repeat</keyword>
<evidence type="ECO:0000256" key="4">
    <source>
        <dbReference type="ARBA" id="ARBA00022737"/>
    </source>
</evidence>
<dbReference type="Proteomes" id="UP000236327">
    <property type="component" value="Unassembled WGS sequence"/>
</dbReference>
<keyword evidence="6" id="KW-0378">Hydrolase</keyword>
<dbReference type="InterPro" id="IPR027417">
    <property type="entry name" value="P-loop_NTPase"/>
</dbReference>
<dbReference type="InterPro" id="IPR003593">
    <property type="entry name" value="AAA+_ATPase"/>
</dbReference>
<evidence type="ECO:0000256" key="3">
    <source>
        <dbReference type="ARBA" id="ARBA00022679"/>
    </source>
</evidence>
<dbReference type="EMBL" id="LYMM01000085">
    <property type="protein sequence ID" value="PNU02104.1"/>
    <property type="molecule type" value="Genomic_DNA"/>
</dbReference>
<dbReference type="SUPFAM" id="SSF52540">
    <property type="entry name" value="P-loop containing nucleoside triphosphate hydrolases"/>
    <property type="match status" value="2"/>
</dbReference>
<dbReference type="OrthoDB" id="9787927at2"/>
<name>A0A2K2FTL9_9SPHN</name>
<protein>
    <recommendedName>
        <fullName evidence="1">non-specific serine/threonine protein kinase</fullName>
        <ecNumber evidence="1">2.7.11.1</ecNumber>
    </recommendedName>
</protein>
<dbReference type="InterPro" id="IPR014774">
    <property type="entry name" value="KaiC-like_dom"/>
</dbReference>
<dbReference type="InterPro" id="IPR010624">
    <property type="entry name" value="KaiC_dom"/>
</dbReference>
<evidence type="ECO:0000259" key="7">
    <source>
        <dbReference type="PROSITE" id="PS51146"/>
    </source>
</evidence>
<evidence type="ECO:0000256" key="6">
    <source>
        <dbReference type="ARBA" id="ARBA00022801"/>
    </source>
</evidence>
<evidence type="ECO:0000313" key="9">
    <source>
        <dbReference type="Proteomes" id="UP000236327"/>
    </source>
</evidence>
<keyword evidence="2" id="KW-0597">Phosphoprotein</keyword>
<dbReference type="GO" id="GO:0005524">
    <property type="term" value="F:ATP binding"/>
    <property type="evidence" value="ECO:0007669"/>
    <property type="project" value="InterPro"/>
</dbReference>